<feature type="non-terminal residue" evidence="2">
    <location>
        <position position="1"/>
    </location>
</feature>
<proteinExistence type="predicted"/>
<feature type="region of interest" description="Disordered" evidence="1">
    <location>
        <begin position="1"/>
        <end position="128"/>
    </location>
</feature>
<gene>
    <name evidence="2" type="ORF">CTOB1V02_LOCUS15520</name>
</gene>
<dbReference type="EMBL" id="OB691036">
    <property type="protein sequence ID" value="CAD7237705.1"/>
    <property type="molecule type" value="Genomic_DNA"/>
</dbReference>
<protein>
    <submittedName>
        <fullName evidence="2">Uncharacterized protein</fullName>
    </submittedName>
</protein>
<evidence type="ECO:0000313" key="2">
    <source>
        <dbReference type="EMBL" id="CAD7237705.1"/>
    </source>
</evidence>
<name>A0A7R8WUY6_9CRUS</name>
<feature type="compositionally biased region" description="Basic residues" evidence="1">
    <location>
        <begin position="12"/>
        <end position="35"/>
    </location>
</feature>
<sequence length="128" mass="14189">ALEEKDSEEKARKLRHLRQLREKKQKKEGRRRMRPSHSESSACQSLGGGDVPNGSPPPLIRDLSQFRSLCQKKKRPEATSEQLNTSSSSSSDSSGKKTSRSLPTRSDLNQLETPQEVPDLNNSSSSNG</sequence>
<accession>A0A7R8WUY6</accession>
<dbReference type="AlphaFoldDB" id="A0A7R8WUY6"/>
<reference evidence="2" key="1">
    <citation type="submission" date="2020-11" db="EMBL/GenBank/DDBJ databases">
        <authorList>
            <person name="Tran Van P."/>
        </authorList>
    </citation>
    <scope>NUCLEOTIDE SEQUENCE</scope>
</reference>
<evidence type="ECO:0000256" key="1">
    <source>
        <dbReference type="SAM" id="MobiDB-lite"/>
    </source>
</evidence>
<organism evidence="2">
    <name type="scientific">Cyprideis torosa</name>
    <dbReference type="NCBI Taxonomy" id="163714"/>
    <lineage>
        <taxon>Eukaryota</taxon>
        <taxon>Metazoa</taxon>
        <taxon>Ecdysozoa</taxon>
        <taxon>Arthropoda</taxon>
        <taxon>Crustacea</taxon>
        <taxon>Oligostraca</taxon>
        <taxon>Ostracoda</taxon>
        <taxon>Podocopa</taxon>
        <taxon>Podocopida</taxon>
        <taxon>Cytherocopina</taxon>
        <taxon>Cytheroidea</taxon>
        <taxon>Cytherideidae</taxon>
        <taxon>Cyprideis</taxon>
    </lineage>
</organism>
<feature type="compositionally biased region" description="Polar residues" evidence="1">
    <location>
        <begin position="102"/>
        <end position="113"/>
    </location>
</feature>